<evidence type="ECO:0000313" key="2">
    <source>
        <dbReference type="Proteomes" id="UP000179233"/>
    </source>
</evidence>
<organism evidence="1 2">
    <name type="scientific">Candidatus Chisholmbacteria bacterium RIFCSPHIGHO2_01_FULL_52_32</name>
    <dbReference type="NCBI Taxonomy" id="1797591"/>
    <lineage>
        <taxon>Bacteria</taxon>
        <taxon>Candidatus Chisholmiibacteriota</taxon>
    </lineage>
</organism>
<gene>
    <name evidence="1" type="ORF">A2786_04630</name>
</gene>
<accession>A0A1G1VTP5</accession>
<sequence>MPDQVEEMFHPKPTTLEVDEKGNKVELETTPLTGESFLRRVDPTGRVVNELRGSRGGEAPPRRK</sequence>
<reference evidence="1 2" key="1">
    <citation type="journal article" date="2016" name="Nat. Commun.">
        <title>Thousands of microbial genomes shed light on interconnected biogeochemical processes in an aquifer system.</title>
        <authorList>
            <person name="Anantharaman K."/>
            <person name="Brown C.T."/>
            <person name="Hug L.A."/>
            <person name="Sharon I."/>
            <person name="Castelle C.J."/>
            <person name="Probst A.J."/>
            <person name="Thomas B.C."/>
            <person name="Singh A."/>
            <person name="Wilkins M.J."/>
            <person name="Karaoz U."/>
            <person name="Brodie E.L."/>
            <person name="Williams K.H."/>
            <person name="Hubbard S.S."/>
            <person name="Banfield J.F."/>
        </authorList>
    </citation>
    <scope>NUCLEOTIDE SEQUENCE [LARGE SCALE GENOMIC DNA]</scope>
</reference>
<proteinExistence type="predicted"/>
<name>A0A1G1VTP5_9BACT</name>
<dbReference type="Proteomes" id="UP000179233">
    <property type="component" value="Unassembled WGS sequence"/>
</dbReference>
<dbReference type="EMBL" id="MHCJ01000003">
    <property type="protein sequence ID" value="OGY18752.1"/>
    <property type="molecule type" value="Genomic_DNA"/>
</dbReference>
<dbReference type="AlphaFoldDB" id="A0A1G1VTP5"/>
<protein>
    <submittedName>
        <fullName evidence="1">Uncharacterized protein</fullName>
    </submittedName>
</protein>
<evidence type="ECO:0000313" key="1">
    <source>
        <dbReference type="EMBL" id="OGY18752.1"/>
    </source>
</evidence>
<comment type="caution">
    <text evidence="1">The sequence shown here is derived from an EMBL/GenBank/DDBJ whole genome shotgun (WGS) entry which is preliminary data.</text>
</comment>